<keyword evidence="4" id="KW-1185">Reference proteome</keyword>
<protein>
    <submittedName>
        <fullName evidence="3">N-acetylglucosaminyldiphosphoundecaprenol N-acetyl-beta-D-mannosaminyltransferase</fullName>
        <ecNumber evidence="3">2.4.1.187</ecNumber>
    </submittedName>
</protein>
<keyword evidence="1 3" id="KW-0328">Glycosyltransferase</keyword>
<dbReference type="EC" id="2.4.1.187" evidence="3"/>
<dbReference type="EMBL" id="CP021983">
    <property type="protein sequence ID" value="ASC69267.1"/>
    <property type="molecule type" value="Genomic_DNA"/>
</dbReference>
<dbReference type="RefSeq" id="WP_080810863.1">
    <property type="nucleotide sequence ID" value="NZ_CP021983.2"/>
</dbReference>
<dbReference type="InterPro" id="IPR004629">
    <property type="entry name" value="WecG_TagA_CpsF"/>
</dbReference>
<evidence type="ECO:0000313" key="4">
    <source>
        <dbReference type="Proteomes" id="UP000191901"/>
    </source>
</evidence>
<evidence type="ECO:0000313" key="3">
    <source>
        <dbReference type="EMBL" id="ASC69267.1"/>
    </source>
</evidence>
<name>A0A1V8NDQ0_9CYAN</name>
<dbReference type="Proteomes" id="UP000191901">
    <property type="component" value="Chromosome"/>
</dbReference>
<dbReference type="PANTHER" id="PTHR34136">
    <property type="match status" value="1"/>
</dbReference>
<keyword evidence="2 3" id="KW-0808">Transferase</keyword>
<dbReference type="Pfam" id="PF03808">
    <property type="entry name" value="Glyco_tran_WecG"/>
    <property type="match status" value="1"/>
</dbReference>
<accession>A0A1V8NDQ0</accession>
<dbReference type="NCBIfam" id="TIGR00696">
    <property type="entry name" value="wecG_tagA_cpsF"/>
    <property type="match status" value="1"/>
</dbReference>
<dbReference type="PANTHER" id="PTHR34136:SF1">
    <property type="entry name" value="UDP-N-ACETYL-D-MANNOSAMINURONIC ACID TRANSFERASE"/>
    <property type="match status" value="1"/>
</dbReference>
<evidence type="ECO:0000256" key="2">
    <source>
        <dbReference type="ARBA" id="ARBA00022679"/>
    </source>
</evidence>
<gene>
    <name evidence="3" type="primary">tarA_1</name>
    <name evidence="3" type="ORF">XM38_001940</name>
</gene>
<dbReference type="KEGG" id="hhg:XM38_001940"/>
<reference evidence="3 4" key="1">
    <citation type="journal article" date="2016" name="Biochim. Biophys. Acta">
        <title>Characterization of red-shifted phycobilisomes isolated from the chlorophyll f-containing cyanobacterium Halomicronema hongdechloris.</title>
        <authorList>
            <person name="Li Y."/>
            <person name="Lin Y."/>
            <person name="Garvey C.J."/>
            <person name="Birch D."/>
            <person name="Corkery R.W."/>
            <person name="Loughlin P.C."/>
            <person name="Scheer H."/>
            <person name="Willows R.D."/>
            <person name="Chen M."/>
        </authorList>
    </citation>
    <scope>NUCLEOTIDE SEQUENCE [LARGE SCALE GENOMIC DNA]</scope>
    <source>
        <strain evidence="3 4">C2206</strain>
    </source>
</reference>
<dbReference type="OrthoDB" id="9771846at2"/>
<dbReference type="STRING" id="1641165.XM38_15965"/>
<dbReference type="GO" id="GO:0047244">
    <property type="term" value="F:N-acetylglucosaminyldiphosphoundecaprenol N-acetyl-beta-D-mannosaminyltransferase activity"/>
    <property type="evidence" value="ECO:0007669"/>
    <property type="project" value="UniProtKB-EC"/>
</dbReference>
<proteinExistence type="predicted"/>
<evidence type="ECO:0000256" key="1">
    <source>
        <dbReference type="ARBA" id="ARBA00022676"/>
    </source>
</evidence>
<organism evidence="3 4">
    <name type="scientific">Halomicronema hongdechloris C2206</name>
    <dbReference type="NCBI Taxonomy" id="1641165"/>
    <lineage>
        <taxon>Bacteria</taxon>
        <taxon>Bacillati</taxon>
        <taxon>Cyanobacteriota</taxon>
        <taxon>Cyanophyceae</taxon>
        <taxon>Nodosilineales</taxon>
        <taxon>Nodosilineaceae</taxon>
        <taxon>Halomicronema</taxon>
    </lineage>
</organism>
<dbReference type="CDD" id="cd06533">
    <property type="entry name" value="Glyco_transf_WecG_TagA"/>
    <property type="match status" value="1"/>
</dbReference>
<dbReference type="AlphaFoldDB" id="A0A1V8NDQ0"/>
<sequence>MADYIPKIEIIGSPVTALTFTQQMQQIVSWAQARSSRCVCVANVHMLMEAYWRSDLKDILRQADIVSPDGTPLVWMMRLIGAPRQDRVAGFDILEAIAKRCSNTEVSLFFVGSEQHVLDKMRQRLLRDFPNVTIAGMQPLPFRPLTRAEDSDLIEQINNSGAGIVFVSLGCPKQEYWMGQHRGKISAVMVGLGGAFSVYARIHKRAPRFIRDLGLEWFYRLIQEPKRLWKRYSATIPPFLWLAIKQLWGRRRAQKISETKSAG</sequence>